<reference evidence="3 4" key="1">
    <citation type="submission" date="2016-10" db="EMBL/GenBank/DDBJ databases">
        <title>Genome sequence of Streptomyces sp. MUSC 1.</title>
        <authorList>
            <person name="Lee L.-H."/>
            <person name="Ser H.-L."/>
            <person name="Law J.W.-F."/>
        </authorList>
    </citation>
    <scope>NUCLEOTIDE SEQUENCE [LARGE SCALE GENOMIC DNA]</scope>
    <source>
        <strain evidence="3 4">MUSC 1</strain>
    </source>
</reference>
<dbReference type="GO" id="GO:0010181">
    <property type="term" value="F:FMN binding"/>
    <property type="evidence" value="ECO:0007669"/>
    <property type="project" value="InterPro"/>
</dbReference>
<evidence type="ECO:0000259" key="2">
    <source>
        <dbReference type="SMART" id="SM00903"/>
    </source>
</evidence>
<dbReference type="RefSeq" id="WP_071385702.1">
    <property type="nucleotide sequence ID" value="NZ_MLYO01000081.1"/>
</dbReference>
<dbReference type="InterPro" id="IPR002563">
    <property type="entry name" value="Flavin_Rdtase-like_dom"/>
</dbReference>
<dbReference type="PANTHER" id="PTHR30466">
    <property type="entry name" value="FLAVIN REDUCTASE"/>
    <property type="match status" value="1"/>
</dbReference>
<accession>A0A1S2PEU3</accession>
<comment type="caution">
    <text evidence="3">The sequence shown here is derived from an EMBL/GenBank/DDBJ whole genome shotgun (WGS) entry which is preliminary data.</text>
</comment>
<dbReference type="AlphaFoldDB" id="A0A1S2PEU3"/>
<dbReference type="Pfam" id="PF01613">
    <property type="entry name" value="Flavin_Reduct"/>
    <property type="match status" value="1"/>
</dbReference>
<protein>
    <recommendedName>
        <fullName evidence="2">Flavin reductase like domain-containing protein</fullName>
    </recommendedName>
</protein>
<dbReference type="SMART" id="SM00903">
    <property type="entry name" value="Flavin_Reduct"/>
    <property type="match status" value="1"/>
</dbReference>
<evidence type="ECO:0000313" key="3">
    <source>
        <dbReference type="EMBL" id="OIJ92308.1"/>
    </source>
</evidence>
<dbReference type="InterPro" id="IPR050268">
    <property type="entry name" value="NADH-dep_flavin_reductase"/>
</dbReference>
<dbReference type="SUPFAM" id="SSF50475">
    <property type="entry name" value="FMN-binding split barrel"/>
    <property type="match status" value="1"/>
</dbReference>
<dbReference type="Proteomes" id="UP000179642">
    <property type="component" value="Unassembled WGS sequence"/>
</dbReference>
<dbReference type="OrthoDB" id="9792858at2"/>
<evidence type="ECO:0000313" key="4">
    <source>
        <dbReference type="Proteomes" id="UP000179642"/>
    </source>
</evidence>
<evidence type="ECO:0000256" key="1">
    <source>
        <dbReference type="ARBA" id="ARBA00023002"/>
    </source>
</evidence>
<dbReference type="EMBL" id="MLYO01000081">
    <property type="protein sequence ID" value="OIJ92308.1"/>
    <property type="molecule type" value="Genomic_DNA"/>
</dbReference>
<dbReference type="PANTHER" id="PTHR30466:SF1">
    <property type="entry name" value="FMN REDUCTASE (NADH) RUTF"/>
    <property type="match status" value="1"/>
</dbReference>
<dbReference type="Gene3D" id="2.30.110.10">
    <property type="entry name" value="Electron Transport, Fmn-binding Protein, Chain A"/>
    <property type="match status" value="1"/>
</dbReference>
<keyword evidence="4" id="KW-1185">Reference proteome</keyword>
<name>A0A1S2PEU3_9ACTN</name>
<feature type="domain" description="Flavin reductase like" evidence="2">
    <location>
        <begin position="21"/>
        <end position="164"/>
    </location>
</feature>
<proteinExistence type="predicted"/>
<keyword evidence="1" id="KW-0560">Oxidoreductase</keyword>
<sequence length="171" mass="18011">MNRGSLLAASDDLEAHFKDAMAALAGGVCVVTTTGPDGVPYGFAATSVTSVSLDPPMMLVCQAKSSRSYELFAGAGPVAVNMLAAGQRPVAERFAAPVDDKFTDAGFEYADGLAPVLPGALASVQCRRVRTIDAGDHSVLLLHVRAVRTAPGEPLIYHGRRYERLELTHRG</sequence>
<gene>
    <name evidence="3" type="ORF">BIV23_38850</name>
</gene>
<dbReference type="InterPro" id="IPR012349">
    <property type="entry name" value="Split_barrel_FMN-bd"/>
</dbReference>
<organism evidence="3 4">
    <name type="scientific">Streptomyces monashensis</name>
    <dbReference type="NCBI Taxonomy" id="1678012"/>
    <lineage>
        <taxon>Bacteria</taxon>
        <taxon>Bacillati</taxon>
        <taxon>Actinomycetota</taxon>
        <taxon>Actinomycetes</taxon>
        <taxon>Kitasatosporales</taxon>
        <taxon>Streptomycetaceae</taxon>
        <taxon>Streptomyces</taxon>
    </lineage>
</organism>
<dbReference type="GO" id="GO:0042602">
    <property type="term" value="F:riboflavin reductase (NADPH) activity"/>
    <property type="evidence" value="ECO:0007669"/>
    <property type="project" value="TreeGrafter"/>
</dbReference>